<feature type="region of interest" description="Disordered" evidence="1">
    <location>
        <begin position="1"/>
        <end position="69"/>
    </location>
</feature>
<gene>
    <name evidence="2" type="ORF">B0F90DRAFT_1813041</name>
</gene>
<evidence type="ECO:0000313" key="2">
    <source>
        <dbReference type="EMBL" id="KAI0307590.1"/>
    </source>
</evidence>
<feature type="compositionally biased region" description="Polar residues" evidence="1">
    <location>
        <begin position="16"/>
        <end position="31"/>
    </location>
</feature>
<comment type="caution">
    <text evidence="2">The sequence shown here is derived from an EMBL/GenBank/DDBJ whole genome shotgun (WGS) entry which is preliminary data.</text>
</comment>
<accession>A0AAD4QT93</accession>
<feature type="region of interest" description="Disordered" evidence="1">
    <location>
        <begin position="150"/>
        <end position="170"/>
    </location>
</feature>
<evidence type="ECO:0000313" key="3">
    <source>
        <dbReference type="Proteomes" id="UP001203297"/>
    </source>
</evidence>
<dbReference type="AlphaFoldDB" id="A0AAD4QT93"/>
<keyword evidence="3" id="KW-1185">Reference proteome</keyword>
<reference evidence="2" key="1">
    <citation type="journal article" date="2022" name="New Phytol.">
        <title>Evolutionary transition to the ectomycorrhizal habit in the genomes of a hyperdiverse lineage of mushroom-forming fungi.</title>
        <authorList>
            <person name="Looney B."/>
            <person name="Miyauchi S."/>
            <person name="Morin E."/>
            <person name="Drula E."/>
            <person name="Courty P.E."/>
            <person name="Kohler A."/>
            <person name="Kuo A."/>
            <person name="LaButti K."/>
            <person name="Pangilinan J."/>
            <person name="Lipzen A."/>
            <person name="Riley R."/>
            <person name="Andreopoulos W."/>
            <person name="He G."/>
            <person name="Johnson J."/>
            <person name="Nolan M."/>
            <person name="Tritt A."/>
            <person name="Barry K.W."/>
            <person name="Grigoriev I.V."/>
            <person name="Nagy L.G."/>
            <person name="Hibbett D."/>
            <person name="Henrissat B."/>
            <person name="Matheny P.B."/>
            <person name="Labbe J."/>
            <person name="Martin F.M."/>
        </authorList>
    </citation>
    <scope>NUCLEOTIDE SEQUENCE</scope>
    <source>
        <strain evidence="2">BPL690</strain>
    </source>
</reference>
<feature type="compositionally biased region" description="Basic and acidic residues" evidence="1">
    <location>
        <begin position="153"/>
        <end position="163"/>
    </location>
</feature>
<dbReference type="Proteomes" id="UP001203297">
    <property type="component" value="Unassembled WGS sequence"/>
</dbReference>
<sequence length="203" mass="22765">MLKRQRPSSPLPFVQATETEFPSNSSEQTPTEHGAKRRRIFAPPLDGPSRGWGPLHIEFDDEGDEDNTMEGWSPNPGLEGAGEYKAVNVILHDLHAEQQLRRLSPLSHSCSSLFGTFSSHSWPSPTRQFPLARKPGFAIYPPPHLIQDAPLSESDRQDVHTSDPKGTLHCGEDMSVYERYEETNRFLGSVFLERRRDLSASTG</sequence>
<feature type="compositionally biased region" description="Acidic residues" evidence="1">
    <location>
        <begin position="59"/>
        <end position="68"/>
    </location>
</feature>
<proteinExistence type="predicted"/>
<evidence type="ECO:0000256" key="1">
    <source>
        <dbReference type="SAM" id="MobiDB-lite"/>
    </source>
</evidence>
<name>A0AAD4QT93_9AGAM</name>
<organism evidence="2 3">
    <name type="scientific">Multifurca ochricompacta</name>
    <dbReference type="NCBI Taxonomy" id="376703"/>
    <lineage>
        <taxon>Eukaryota</taxon>
        <taxon>Fungi</taxon>
        <taxon>Dikarya</taxon>
        <taxon>Basidiomycota</taxon>
        <taxon>Agaricomycotina</taxon>
        <taxon>Agaricomycetes</taxon>
        <taxon>Russulales</taxon>
        <taxon>Russulaceae</taxon>
        <taxon>Multifurca</taxon>
    </lineage>
</organism>
<protein>
    <submittedName>
        <fullName evidence="2">Uncharacterized protein</fullName>
    </submittedName>
</protein>
<dbReference type="EMBL" id="WTXG01000001">
    <property type="protein sequence ID" value="KAI0307590.1"/>
    <property type="molecule type" value="Genomic_DNA"/>
</dbReference>